<sequence>MWKDSYVLTGYCWARTTPIRSFLCGSFHPSKPFITSGAQPMAKYYFVRKFTVTLSGERQFHLLSLTTGNTFKAQLDQALMSKPLFPGMTYRASIAKRGRGLVIASVASVVGVEFDECKALAGFVGTQGVLPIYNPPYGLGNVLVEAALAEGRCVRQLLDHKSRFILGKYLGDAQTAQLQFAWEEYIAFQASVLEIMRQGFLQTTAERMVVSLPVDADVLLANPLIALPFMEPDDVPTVLCGFVLNPALEHALRLLRYLEAQSLAGNTVVKVASIYGAGNFDGCEALGGVGALDDVLQAVRECERHGWVVVTEGLIQLQSNYRLQNAIREHLTRICGPFHPTYSQREIEHAFSRLDAFNPDLFAHDMLDEVSLAINSRVMLVRYDDIKAAIEFTQQYSAVSELLTNTAPTSVTVARSRCVAYEDELGVAHVPFYEITDGAHERTVVVHQFNQLPLFEIFQLLAELGNVVNLVVLVDTTLPGNAAVEQMSRYFPTVDVRVRRQGALPIQQCFRELSEIKARIDAEDVQRIAVVCDCPEISLVLNRRYSSVPADTKVPKTGDLILFSPRGLRRQDNALIRVVSVKPRELFVLQSQSYRLIKADEFAGYSWAAGFALSPIEAIGVALPPVLVFTSAQRGSDGEMKGAAFVRNLQAQGVRVIEHCVYEIEGHPRVACAGTLQRIVPLVE</sequence>
<dbReference type="EMBL" id="LJQI01000088">
    <property type="protein sequence ID" value="KPX36238.1"/>
    <property type="molecule type" value="Genomic_DNA"/>
</dbReference>
<gene>
    <name evidence="1" type="ORF">ALO70_05753</name>
</gene>
<protein>
    <submittedName>
        <fullName evidence="1">Uncharacterized protein</fullName>
    </submittedName>
</protein>
<proteinExistence type="predicted"/>
<name>A0A0P9VAY4_PSEA0</name>
<dbReference type="PATRIC" id="fig|129137.4.peg.4273"/>
<accession>A0A0P9VAY4</accession>
<reference evidence="1 2" key="1">
    <citation type="submission" date="2015-09" db="EMBL/GenBank/DDBJ databases">
        <title>Genome announcement of multiple Pseudomonas syringae strains.</title>
        <authorList>
            <person name="Thakur S."/>
            <person name="Wang P.W."/>
            <person name="Gong Y."/>
            <person name="Weir B.S."/>
            <person name="Guttman D.S."/>
        </authorList>
    </citation>
    <scope>NUCLEOTIDE SEQUENCE [LARGE SCALE GENOMIC DNA]</scope>
    <source>
        <strain evidence="1 2">ICMP4455</strain>
    </source>
</reference>
<dbReference type="Proteomes" id="UP000050490">
    <property type="component" value="Unassembled WGS sequence"/>
</dbReference>
<evidence type="ECO:0000313" key="2">
    <source>
        <dbReference type="Proteomes" id="UP000050490"/>
    </source>
</evidence>
<comment type="caution">
    <text evidence="1">The sequence shown here is derived from an EMBL/GenBank/DDBJ whole genome shotgun (WGS) entry which is preliminary data.</text>
</comment>
<dbReference type="AlphaFoldDB" id="A0A0P9VAY4"/>
<organism evidence="1 2">
    <name type="scientific">Pseudomonas amygdali pv. eriobotryae</name>
    <dbReference type="NCBI Taxonomy" id="129137"/>
    <lineage>
        <taxon>Bacteria</taxon>
        <taxon>Pseudomonadati</taxon>
        <taxon>Pseudomonadota</taxon>
        <taxon>Gammaproteobacteria</taxon>
        <taxon>Pseudomonadales</taxon>
        <taxon>Pseudomonadaceae</taxon>
        <taxon>Pseudomonas</taxon>
        <taxon>Pseudomonas amygdali</taxon>
    </lineage>
</organism>
<evidence type="ECO:0000313" key="1">
    <source>
        <dbReference type="EMBL" id="KPX36238.1"/>
    </source>
</evidence>